<evidence type="ECO:0000256" key="1">
    <source>
        <dbReference type="SAM" id="MobiDB-lite"/>
    </source>
</evidence>
<proteinExistence type="predicted"/>
<organism evidence="2 3">
    <name type="scientific">Lentisphaera araneosa HTCC2155</name>
    <dbReference type="NCBI Taxonomy" id="313628"/>
    <lineage>
        <taxon>Bacteria</taxon>
        <taxon>Pseudomonadati</taxon>
        <taxon>Lentisphaerota</taxon>
        <taxon>Lentisphaeria</taxon>
        <taxon>Lentisphaerales</taxon>
        <taxon>Lentisphaeraceae</taxon>
        <taxon>Lentisphaera</taxon>
    </lineage>
</organism>
<keyword evidence="3" id="KW-1185">Reference proteome</keyword>
<gene>
    <name evidence="2" type="ORF">LNTAR_07244</name>
</gene>
<feature type="region of interest" description="Disordered" evidence="1">
    <location>
        <begin position="24"/>
        <end position="44"/>
    </location>
</feature>
<name>A6DMY4_9BACT</name>
<evidence type="ECO:0000313" key="3">
    <source>
        <dbReference type="Proteomes" id="UP000004947"/>
    </source>
</evidence>
<dbReference type="Proteomes" id="UP000004947">
    <property type="component" value="Unassembled WGS sequence"/>
</dbReference>
<comment type="caution">
    <text evidence="2">The sequence shown here is derived from an EMBL/GenBank/DDBJ whole genome shotgun (WGS) entry which is preliminary data.</text>
</comment>
<dbReference type="AlphaFoldDB" id="A6DMY4"/>
<accession>A6DMY4</accession>
<dbReference type="EMBL" id="ABCK01000012">
    <property type="protein sequence ID" value="EDM27020.1"/>
    <property type="molecule type" value="Genomic_DNA"/>
</dbReference>
<sequence length="44" mass="5268">MAKQYPEKLDRLKRKLESEDEIYSLVKPRKKSKKKKPKKAKPTP</sequence>
<dbReference type="STRING" id="313628.LNTAR_07244"/>
<feature type="compositionally biased region" description="Basic residues" evidence="1">
    <location>
        <begin position="27"/>
        <end position="44"/>
    </location>
</feature>
<evidence type="ECO:0000313" key="2">
    <source>
        <dbReference type="EMBL" id="EDM27020.1"/>
    </source>
</evidence>
<protein>
    <submittedName>
        <fullName evidence="2">Uncharacterized protein</fullName>
    </submittedName>
</protein>
<reference evidence="2 3" key="1">
    <citation type="journal article" date="2010" name="J. Bacteriol.">
        <title>Genome sequence of Lentisphaera araneosa HTCC2155T, the type species of the order Lentisphaerales in the phylum Lentisphaerae.</title>
        <authorList>
            <person name="Thrash J.C."/>
            <person name="Cho J.C."/>
            <person name="Vergin K.L."/>
            <person name="Morris R.M."/>
            <person name="Giovannoni S.J."/>
        </authorList>
    </citation>
    <scope>NUCLEOTIDE SEQUENCE [LARGE SCALE GENOMIC DNA]</scope>
    <source>
        <strain evidence="2 3">HTCC2155</strain>
    </source>
</reference>